<dbReference type="Gene3D" id="3.40.50.720">
    <property type="entry name" value="NAD(P)-binding Rossmann-like Domain"/>
    <property type="match status" value="1"/>
</dbReference>
<dbReference type="Proteomes" id="UP001472866">
    <property type="component" value="Chromosome 02"/>
</dbReference>
<dbReference type="CDD" id="cd00757">
    <property type="entry name" value="ThiF_MoeB_HesA_family"/>
    <property type="match status" value="1"/>
</dbReference>
<evidence type="ECO:0000259" key="9">
    <source>
        <dbReference type="Pfam" id="PF00899"/>
    </source>
</evidence>
<reference evidence="10 11" key="1">
    <citation type="submission" date="2024-03" db="EMBL/GenBank/DDBJ databases">
        <title>Complete genome sequence of the green alga Chloropicon roscoffensis RCC1871.</title>
        <authorList>
            <person name="Lemieux C."/>
            <person name="Pombert J.-F."/>
            <person name="Otis C."/>
            <person name="Turmel M."/>
        </authorList>
    </citation>
    <scope>NUCLEOTIDE SEQUENCE [LARGE SCALE GENOMIC DNA]</scope>
    <source>
        <strain evidence="10 11">RCC1871</strain>
    </source>
</reference>
<keyword evidence="5" id="KW-0833">Ubl conjugation pathway</keyword>
<dbReference type="InterPro" id="IPR035985">
    <property type="entry name" value="Ubiquitin-activating_enz"/>
</dbReference>
<keyword evidence="11" id="KW-1185">Reference proteome</keyword>
<evidence type="ECO:0000256" key="2">
    <source>
        <dbReference type="ARBA" id="ARBA00016279"/>
    </source>
</evidence>
<keyword evidence="4" id="KW-0547">Nucleotide-binding</keyword>
<gene>
    <name evidence="10" type="ORF">HKI87_02g16640</name>
</gene>
<dbReference type="PANTHER" id="PTHR10953:SF9">
    <property type="entry name" value="UBIQUITIN-LIKE MODIFIER-ACTIVATING ENZYME 5"/>
    <property type="match status" value="1"/>
</dbReference>
<dbReference type="GO" id="GO:0071569">
    <property type="term" value="P:protein ufmylation"/>
    <property type="evidence" value="ECO:0007669"/>
    <property type="project" value="TreeGrafter"/>
</dbReference>
<feature type="region of interest" description="Disordered" evidence="8">
    <location>
        <begin position="1"/>
        <end position="32"/>
    </location>
</feature>
<evidence type="ECO:0000256" key="1">
    <source>
        <dbReference type="ARBA" id="ARBA00005339"/>
    </source>
</evidence>
<dbReference type="GO" id="GO:0005524">
    <property type="term" value="F:ATP binding"/>
    <property type="evidence" value="ECO:0007669"/>
    <property type="project" value="UniProtKB-KW"/>
</dbReference>
<dbReference type="Pfam" id="PF00899">
    <property type="entry name" value="ThiF"/>
    <property type="match status" value="1"/>
</dbReference>
<dbReference type="AlphaFoldDB" id="A0AAX4P2X2"/>
<feature type="compositionally biased region" description="Low complexity" evidence="8">
    <location>
        <begin position="424"/>
        <end position="435"/>
    </location>
</feature>
<protein>
    <recommendedName>
        <fullName evidence="2">Ubiquitin-like modifier-activating enzyme 5</fullName>
    </recommendedName>
</protein>
<dbReference type="FunFam" id="3.40.50.720:FF:000066">
    <property type="entry name" value="Putative ubiquitin-like modifier-activating enzyme 5"/>
    <property type="match status" value="1"/>
</dbReference>
<dbReference type="GO" id="GO:0005829">
    <property type="term" value="C:cytosol"/>
    <property type="evidence" value="ECO:0007669"/>
    <property type="project" value="TreeGrafter"/>
</dbReference>
<dbReference type="InterPro" id="IPR000594">
    <property type="entry name" value="ThiF_NAD_FAD-bd"/>
</dbReference>
<evidence type="ECO:0000313" key="11">
    <source>
        <dbReference type="Proteomes" id="UP001472866"/>
    </source>
</evidence>
<dbReference type="InterPro" id="IPR045886">
    <property type="entry name" value="ThiF/MoeB/HesA"/>
</dbReference>
<evidence type="ECO:0000313" key="10">
    <source>
        <dbReference type="EMBL" id="WZN60136.1"/>
    </source>
</evidence>
<evidence type="ECO:0000256" key="4">
    <source>
        <dbReference type="ARBA" id="ARBA00022741"/>
    </source>
</evidence>
<keyword evidence="6" id="KW-0862">Zinc</keyword>
<proteinExistence type="inferred from homology"/>
<dbReference type="SUPFAM" id="SSF69572">
    <property type="entry name" value="Activating enzymes of the ubiquitin-like proteins"/>
    <property type="match status" value="1"/>
</dbReference>
<feature type="domain" description="THIF-type NAD/FAD binding fold" evidence="9">
    <location>
        <begin position="112"/>
        <end position="363"/>
    </location>
</feature>
<evidence type="ECO:0000256" key="6">
    <source>
        <dbReference type="ARBA" id="ARBA00022833"/>
    </source>
</evidence>
<organism evidence="10 11">
    <name type="scientific">Chloropicon roscoffensis</name>
    <dbReference type="NCBI Taxonomy" id="1461544"/>
    <lineage>
        <taxon>Eukaryota</taxon>
        <taxon>Viridiplantae</taxon>
        <taxon>Chlorophyta</taxon>
        <taxon>Chloropicophyceae</taxon>
        <taxon>Chloropicales</taxon>
        <taxon>Chloropicaceae</taxon>
        <taxon>Chloropicon</taxon>
    </lineage>
</organism>
<dbReference type="InterPro" id="IPR029752">
    <property type="entry name" value="D-isomer_DH_CS1"/>
</dbReference>
<dbReference type="GO" id="GO:0046872">
    <property type="term" value="F:metal ion binding"/>
    <property type="evidence" value="ECO:0007669"/>
    <property type="project" value="UniProtKB-KW"/>
</dbReference>
<dbReference type="EMBL" id="CP151502">
    <property type="protein sequence ID" value="WZN60136.1"/>
    <property type="molecule type" value="Genomic_DNA"/>
</dbReference>
<evidence type="ECO:0000256" key="8">
    <source>
        <dbReference type="SAM" id="MobiDB-lite"/>
    </source>
</evidence>
<evidence type="ECO:0000256" key="5">
    <source>
        <dbReference type="ARBA" id="ARBA00022786"/>
    </source>
</evidence>
<accession>A0AAX4P2X2</accession>
<dbReference type="PANTHER" id="PTHR10953">
    <property type="entry name" value="UBIQUITIN-ACTIVATING ENZYME E1"/>
    <property type="match status" value="1"/>
</dbReference>
<comment type="similarity">
    <text evidence="1">Belongs to the ubiquitin-activating E1 family. UBA5 subfamily.</text>
</comment>
<sequence length="477" mass="51966">MSGEGEEGPSSPGKEQQDVTHPMKAFSSELSKLQSQVQALQSTKLQEQVSKLRESVKSINERVQAAAEDLRKDAPVSVADSKGVATASKYSRAVKREKIAKMSAEVKDDNPYSRLMALQRMGIVKDYEKIRDKTVAVVGIGGVGSVACEMLTRCGVGGLLMYDYDTVELANMNRLFFRPEHAGMTKTDAAVKTLREINPDVNFESYHMNITTVDGFEKFVASITRDGDGKTPRVDLVLSCVDNYEARMVINQACLELEQTWMESGVSEDAVSGHIQMIEPGVTACFECVPPLVVASGIDEKTLKREGVCAASLPTTMGMVAGFLVQNTLKYLLNFGEVSMYLGYNAMKDFFPTMDIQPNPGCTNAACCKLQTKYAGERDRRKKAKEAKDVEVEEDAGALHEDNEWSISVVEEEAPAGAGGQGGESEAQGAELAEGIEFSMPKADAIDEKTLEENAVETNDDDDVDDLRAQLEALNSK</sequence>
<keyword evidence="7" id="KW-0067">ATP-binding</keyword>
<feature type="region of interest" description="Disordered" evidence="8">
    <location>
        <begin position="414"/>
        <end position="443"/>
    </location>
</feature>
<evidence type="ECO:0000256" key="3">
    <source>
        <dbReference type="ARBA" id="ARBA00022723"/>
    </source>
</evidence>
<name>A0AAX4P2X2_9CHLO</name>
<keyword evidence="3" id="KW-0479">Metal-binding</keyword>
<dbReference type="PROSITE" id="PS00065">
    <property type="entry name" value="D_2_HYDROXYACID_DH_1"/>
    <property type="match status" value="1"/>
</dbReference>
<dbReference type="GO" id="GO:0071566">
    <property type="term" value="F:UFM1 activating enzyme activity"/>
    <property type="evidence" value="ECO:0007669"/>
    <property type="project" value="TreeGrafter"/>
</dbReference>
<evidence type="ECO:0000256" key="7">
    <source>
        <dbReference type="ARBA" id="ARBA00022840"/>
    </source>
</evidence>
<feature type="region of interest" description="Disordered" evidence="8">
    <location>
        <begin position="379"/>
        <end position="398"/>
    </location>
</feature>